<evidence type="ECO:0000313" key="2">
    <source>
        <dbReference type="EMBL" id="BAY86561.1"/>
    </source>
</evidence>
<dbReference type="Gene3D" id="3.40.50.1820">
    <property type="entry name" value="alpha/beta hydrolase"/>
    <property type="match status" value="1"/>
</dbReference>
<dbReference type="PANTHER" id="PTHR47914">
    <property type="entry name" value="ALPHA/BETA-HYDROLASES SUPERFAMILY PROTEIN"/>
    <property type="match status" value="1"/>
</dbReference>
<evidence type="ECO:0000259" key="1">
    <source>
        <dbReference type="Pfam" id="PF12697"/>
    </source>
</evidence>
<dbReference type="InterPro" id="IPR000073">
    <property type="entry name" value="AB_hydrolase_1"/>
</dbReference>
<organism evidence="2 3">
    <name type="scientific">Calothrix parasitica NIES-267</name>
    <dbReference type="NCBI Taxonomy" id="1973488"/>
    <lineage>
        <taxon>Bacteria</taxon>
        <taxon>Bacillati</taxon>
        <taxon>Cyanobacteriota</taxon>
        <taxon>Cyanophyceae</taxon>
        <taxon>Nostocales</taxon>
        <taxon>Calotrichaceae</taxon>
        <taxon>Calothrix</taxon>
    </lineage>
</organism>
<name>A0A1Z4LZF3_9CYAN</name>
<dbReference type="Proteomes" id="UP000218418">
    <property type="component" value="Chromosome"/>
</dbReference>
<reference evidence="2 3" key="1">
    <citation type="submission" date="2017-06" db="EMBL/GenBank/DDBJ databases">
        <title>Genome sequencing of cyanobaciteial culture collection at National Institute for Environmental Studies (NIES).</title>
        <authorList>
            <person name="Hirose Y."/>
            <person name="Shimura Y."/>
            <person name="Fujisawa T."/>
            <person name="Nakamura Y."/>
            <person name="Kawachi M."/>
        </authorList>
    </citation>
    <scope>NUCLEOTIDE SEQUENCE [LARGE SCALE GENOMIC DNA]</scope>
    <source>
        <strain evidence="2 3">NIES-267</strain>
    </source>
</reference>
<dbReference type="InterPro" id="IPR029058">
    <property type="entry name" value="AB_hydrolase_fold"/>
</dbReference>
<dbReference type="SUPFAM" id="SSF53474">
    <property type="entry name" value="alpha/beta-Hydrolases"/>
    <property type="match status" value="1"/>
</dbReference>
<accession>A0A1Z4LZF3</accession>
<keyword evidence="3" id="KW-1185">Reference proteome</keyword>
<proteinExistence type="predicted"/>
<dbReference type="EMBL" id="AP018227">
    <property type="protein sequence ID" value="BAY86561.1"/>
    <property type="molecule type" value="Genomic_DNA"/>
</dbReference>
<evidence type="ECO:0000313" key="3">
    <source>
        <dbReference type="Proteomes" id="UP000218418"/>
    </source>
</evidence>
<dbReference type="OrthoDB" id="6181537at2"/>
<dbReference type="PANTHER" id="PTHR47914:SF1">
    <property type="entry name" value="ALPHA_BETA-HYDROLASES SUPERFAMILY PROTEIN"/>
    <property type="match status" value="1"/>
</dbReference>
<dbReference type="Pfam" id="PF12697">
    <property type="entry name" value="Abhydrolase_6"/>
    <property type="match status" value="1"/>
</dbReference>
<gene>
    <name evidence="2" type="ORF">NIES267_60710</name>
</gene>
<protein>
    <recommendedName>
        <fullName evidence="1">AB hydrolase-1 domain-containing protein</fullName>
    </recommendedName>
</protein>
<dbReference type="AlphaFoldDB" id="A0A1Z4LZF3"/>
<sequence length="306" mass="34118">MTTDFSSISNSVRIGGVVEQFVWNREDQDFRIVYESLGQGSTVLLFPAFSTVSMRSEMSGIAKRLSSKYKAVAVDFPGFGDSGRPKADYGPALYRDFIEDFVLTTFEKKPVYVIAAGHSAPYVIWLASKYPTVFSRIVLVAPTWKGPLAVMGVNGILRNLIKQIVRLPIIGQFLYKLNTLPSFLRFMYRRHVYLDAEKLTPDFIEDKWESTQQAGGRFAPAAFVTGCLDLVKRRSDLLGLVRKISVPVMVVIAKSAPRSSRQEMEAIANLPKVESVLLEGSLGMHEEYSDTVAEEILPFLGATVTR</sequence>
<feature type="domain" description="AB hydrolase-1" evidence="1">
    <location>
        <begin position="59"/>
        <end position="294"/>
    </location>
</feature>